<dbReference type="SMART" id="SM00332">
    <property type="entry name" value="PP2Cc"/>
    <property type="match status" value="1"/>
</dbReference>
<dbReference type="KEGG" id="afo:Afer_0090"/>
<dbReference type="InterPro" id="IPR001932">
    <property type="entry name" value="PPM-type_phosphatase-like_dom"/>
</dbReference>
<keyword evidence="5" id="KW-1185">Reference proteome</keyword>
<feature type="region of interest" description="Disordered" evidence="1">
    <location>
        <begin position="246"/>
        <end position="297"/>
    </location>
</feature>
<evidence type="ECO:0000259" key="3">
    <source>
        <dbReference type="PROSITE" id="PS51746"/>
    </source>
</evidence>
<dbReference type="SUPFAM" id="SSF81606">
    <property type="entry name" value="PP2C-like"/>
    <property type="match status" value="1"/>
</dbReference>
<keyword evidence="2" id="KW-0812">Transmembrane</keyword>
<keyword evidence="2" id="KW-0472">Membrane</keyword>
<dbReference type="InterPro" id="IPR036457">
    <property type="entry name" value="PPM-type-like_dom_sf"/>
</dbReference>
<dbReference type="STRING" id="525909.Afer_0090"/>
<dbReference type="Gene3D" id="3.60.40.10">
    <property type="entry name" value="PPM-type phosphatase domain"/>
    <property type="match status" value="1"/>
</dbReference>
<dbReference type="Proteomes" id="UP000000771">
    <property type="component" value="Chromosome"/>
</dbReference>
<dbReference type="GO" id="GO:0004722">
    <property type="term" value="F:protein serine/threonine phosphatase activity"/>
    <property type="evidence" value="ECO:0007669"/>
    <property type="project" value="InterPro"/>
</dbReference>
<evidence type="ECO:0000256" key="1">
    <source>
        <dbReference type="SAM" id="MobiDB-lite"/>
    </source>
</evidence>
<evidence type="ECO:0000256" key="2">
    <source>
        <dbReference type="SAM" id="Phobius"/>
    </source>
</evidence>
<dbReference type="eggNOG" id="COG0631">
    <property type="taxonomic scope" value="Bacteria"/>
</dbReference>
<dbReference type="RefSeq" id="WP_012784180.1">
    <property type="nucleotide sequence ID" value="NC_013124.1"/>
</dbReference>
<proteinExistence type="predicted"/>
<dbReference type="AlphaFoldDB" id="C7M1L2"/>
<protein>
    <submittedName>
        <fullName evidence="4">Protein serine/threonine phosphatase</fullName>
    </submittedName>
</protein>
<keyword evidence="2" id="KW-1133">Transmembrane helix</keyword>
<accession>C7M1L2</accession>
<dbReference type="HOGENOM" id="CLU_025431_0_0_11"/>
<dbReference type="SMART" id="SM00331">
    <property type="entry name" value="PP2C_SIG"/>
    <property type="match status" value="1"/>
</dbReference>
<feature type="transmembrane region" description="Helical" evidence="2">
    <location>
        <begin position="310"/>
        <end position="331"/>
    </location>
</feature>
<evidence type="ECO:0000313" key="5">
    <source>
        <dbReference type="Proteomes" id="UP000000771"/>
    </source>
</evidence>
<dbReference type="EMBL" id="CP001631">
    <property type="protein sequence ID" value="ACU53061.1"/>
    <property type="molecule type" value="Genomic_DNA"/>
</dbReference>
<reference evidence="4 5" key="1">
    <citation type="journal article" date="2009" name="Stand. Genomic Sci.">
        <title>Complete genome sequence of Acidimicrobium ferrooxidans type strain (ICP).</title>
        <authorList>
            <person name="Clum A."/>
            <person name="Nolan M."/>
            <person name="Lang E."/>
            <person name="Glavina Del Rio T."/>
            <person name="Tice H."/>
            <person name="Copeland A."/>
            <person name="Cheng J.F."/>
            <person name="Lucas S."/>
            <person name="Chen F."/>
            <person name="Bruce D."/>
            <person name="Goodwin L."/>
            <person name="Pitluck S."/>
            <person name="Ivanova N."/>
            <person name="Mavrommatis K."/>
            <person name="Mikhailova N."/>
            <person name="Pati A."/>
            <person name="Chen A."/>
            <person name="Palaniappan K."/>
            <person name="Goker M."/>
            <person name="Spring S."/>
            <person name="Land M."/>
            <person name="Hauser L."/>
            <person name="Chang Y.J."/>
            <person name="Jeffries C.C."/>
            <person name="Chain P."/>
            <person name="Bristow J."/>
            <person name="Eisen J.A."/>
            <person name="Markowitz V."/>
            <person name="Hugenholtz P."/>
            <person name="Kyrpides N.C."/>
            <person name="Klenk H.P."/>
            <person name="Lapidus A."/>
        </authorList>
    </citation>
    <scope>NUCLEOTIDE SEQUENCE [LARGE SCALE GENOMIC DNA]</scope>
    <source>
        <strain evidence="5">DSM 10331 / JCM 15462 / NBRC 103882 / ICP</strain>
    </source>
</reference>
<feature type="compositionally biased region" description="Low complexity" evidence="1">
    <location>
        <begin position="263"/>
        <end position="279"/>
    </location>
</feature>
<feature type="domain" description="PPM-type phosphatase" evidence="3">
    <location>
        <begin position="4"/>
        <end position="229"/>
    </location>
</feature>
<organism evidence="4 5">
    <name type="scientific">Acidimicrobium ferrooxidans (strain DSM 10331 / JCM 15462 / NBRC 103882 / ICP)</name>
    <dbReference type="NCBI Taxonomy" id="525909"/>
    <lineage>
        <taxon>Bacteria</taxon>
        <taxon>Bacillati</taxon>
        <taxon>Actinomycetota</taxon>
        <taxon>Acidimicrobiia</taxon>
        <taxon>Acidimicrobiales</taxon>
        <taxon>Acidimicrobiaceae</taxon>
        <taxon>Acidimicrobium</taxon>
    </lineage>
</organism>
<dbReference type="PANTHER" id="PTHR47992">
    <property type="entry name" value="PROTEIN PHOSPHATASE"/>
    <property type="match status" value="1"/>
</dbReference>
<name>C7M1L2_ACIFD</name>
<sequence length="422" mass="43800">MQLRWAAASHTGRVRSSNQDAVAADGRSFVVADGMGGHVGGEVASSIAIRAIADAVAAGASAVDALRAANVAIFERSQDEPELAGMGTTATLAIVDPDGRCDLANVGDSRAYLLRAGELRQITNDHTFVQELVDAGTITSQQAQHHQARHVLTKVLGVVEGVEPDHFELTLGPGDTLLLCSDGLVNEVTETEIAHLLSNDDPEHAVSALVEAALEHGGSDNVSVIVVSAHEDGVPAGASSALGATSELSHARPADTASTSVVSEASRAASGRTRRSSSAPKDPSLATKLPRPLPSQMTERPTWIRSALRLAALIVALGAVAAVVVGVVALYNDHSYIVTIVAGHVVIERGRIGGILWFHPRVVETTSLQQRALTPALRLQLGHGVQEGSLAAARTLVANLTREAAQQHASLAAFGVVEVLHA</sequence>
<dbReference type="CDD" id="cd00143">
    <property type="entry name" value="PP2Cc"/>
    <property type="match status" value="1"/>
</dbReference>
<dbReference type="InterPro" id="IPR015655">
    <property type="entry name" value="PP2C"/>
</dbReference>
<dbReference type="PROSITE" id="PS51746">
    <property type="entry name" value="PPM_2"/>
    <property type="match status" value="1"/>
</dbReference>
<dbReference type="NCBIfam" id="NF033484">
    <property type="entry name" value="Stp1_PP2C_phos"/>
    <property type="match status" value="1"/>
</dbReference>
<evidence type="ECO:0000313" key="4">
    <source>
        <dbReference type="EMBL" id="ACU53061.1"/>
    </source>
</evidence>
<dbReference type="Pfam" id="PF07228">
    <property type="entry name" value="SpoIIE"/>
    <property type="match status" value="1"/>
</dbReference>
<gene>
    <name evidence="4" type="ordered locus">Afer_0090</name>
</gene>